<accession>A0A7T4R1U0</accession>
<reference evidence="2 3" key="1">
    <citation type="submission" date="2020-12" db="EMBL/GenBank/DDBJ databases">
        <authorList>
            <person name="Shan Y."/>
        </authorList>
    </citation>
    <scope>NUCLEOTIDE SEQUENCE [LARGE SCALE GENOMIC DNA]</scope>
    <source>
        <strain evidence="3">csc3.9</strain>
    </source>
</reference>
<organism evidence="2 3">
    <name type="scientific">Spongiibacter nanhainus</name>
    <dbReference type="NCBI Taxonomy" id="2794344"/>
    <lineage>
        <taxon>Bacteria</taxon>
        <taxon>Pseudomonadati</taxon>
        <taxon>Pseudomonadota</taxon>
        <taxon>Gammaproteobacteria</taxon>
        <taxon>Cellvibrionales</taxon>
        <taxon>Spongiibacteraceae</taxon>
        <taxon>Spongiibacter</taxon>
    </lineage>
</organism>
<dbReference type="AlphaFoldDB" id="A0A7T4R1U0"/>
<dbReference type="EMBL" id="CP066167">
    <property type="protein sequence ID" value="QQD18865.1"/>
    <property type="molecule type" value="Genomic_DNA"/>
</dbReference>
<gene>
    <name evidence="2" type="ORF">I6N98_03085</name>
</gene>
<dbReference type="CDD" id="cd14847">
    <property type="entry name" value="DD-carboxypeptidase_like"/>
    <property type="match status" value="1"/>
</dbReference>
<proteinExistence type="predicted"/>
<dbReference type="Proteomes" id="UP000596063">
    <property type="component" value="Chromosome"/>
</dbReference>
<dbReference type="InterPro" id="IPR003709">
    <property type="entry name" value="VanY-like_core_dom"/>
</dbReference>
<dbReference type="KEGG" id="snan:I6N98_03085"/>
<feature type="domain" description="D-alanyl-D-alanine carboxypeptidase-like core" evidence="1">
    <location>
        <begin position="27"/>
        <end position="183"/>
    </location>
</feature>
<dbReference type="Gene3D" id="3.30.1380.10">
    <property type="match status" value="1"/>
</dbReference>
<sequence length="245" mass="26946">MTQYTVSIEQVLGQDDSEIVGVLGAPVHRAIVAPFQALRDDADKAGFDLRIVSGYRSFDRQLAIWNAKACGERALLDSDGKPVDFAALNNEQLAASILRWSALPGASRHHWGTDIDIYDAAAVADDYQVQLTPQEVADDGVFGPFHHWLDEHFATGAGYGFFRPYCQDRGGIAPERWHLSYAPLAARFEALLTPKVLAKALDSSGLQLKQTVLAQIDDIFQRYVAVPVDLYPSAYANRLAESDLP</sequence>
<keyword evidence="3" id="KW-1185">Reference proteome</keyword>
<evidence type="ECO:0000259" key="1">
    <source>
        <dbReference type="Pfam" id="PF02557"/>
    </source>
</evidence>
<protein>
    <submittedName>
        <fullName evidence="2">M15 family metallopeptidase</fullName>
    </submittedName>
</protein>
<dbReference type="GO" id="GO:0008233">
    <property type="term" value="F:peptidase activity"/>
    <property type="evidence" value="ECO:0007669"/>
    <property type="project" value="InterPro"/>
</dbReference>
<evidence type="ECO:0000313" key="2">
    <source>
        <dbReference type="EMBL" id="QQD18865.1"/>
    </source>
</evidence>
<name>A0A7T4R1U0_9GAMM</name>
<evidence type="ECO:0000313" key="3">
    <source>
        <dbReference type="Proteomes" id="UP000596063"/>
    </source>
</evidence>
<dbReference type="GO" id="GO:0006508">
    <property type="term" value="P:proteolysis"/>
    <property type="evidence" value="ECO:0007669"/>
    <property type="project" value="InterPro"/>
</dbReference>
<dbReference type="InterPro" id="IPR009045">
    <property type="entry name" value="Zn_M74/Hedgehog-like"/>
</dbReference>
<dbReference type="PANTHER" id="PTHR34385">
    <property type="entry name" value="D-ALANYL-D-ALANINE CARBOXYPEPTIDASE"/>
    <property type="match status" value="1"/>
</dbReference>
<dbReference type="PANTHER" id="PTHR34385:SF1">
    <property type="entry name" value="PEPTIDOGLYCAN L-ALANYL-D-GLUTAMATE ENDOPEPTIDASE CWLK"/>
    <property type="match status" value="1"/>
</dbReference>
<dbReference type="InterPro" id="IPR052179">
    <property type="entry name" value="DD-CPase-like"/>
</dbReference>
<dbReference type="SUPFAM" id="SSF55166">
    <property type="entry name" value="Hedgehog/DD-peptidase"/>
    <property type="match status" value="1"/>
</dbReference>
<dbReference type="RefSeq" id="WP_198570351.1">
    <property type="nucleotide sequence ID" value="NZ_CP066167.1"/>
</dbReference>
<dbReference type="Pfam" id="PF02557">
    <property type="entry name" value="VanY"/>
    <property type="match status" value="1"/>
</dbReference>